<dbReference type="EMBL" id="MU004196">
    <property type="protein sequence ID" value="KAF2490937.1"/>
    <property type="molecule type" value="Genomic_DNA"/>
</dbReference>
<dbReference type="OrthoDB" id="4232400at2759"/>
<protein>
    <submittedName>
        <fullName evidence="2">Uncharacterized protein</fullName>
    </submittedName>
</protein>
<organism evidence="2 3">
    <name type="scientific">Lophium mytilinum</name>
    <dbReference type="NCBI Taxonomy" id="390894"/>
    <lineage>
        <taxon>Eukaryota</taxon>
        <taxon>Fungi</taxon>
        <taxon>Dikarya</taxon>
        <taxon>Ascomycota</taxon>
        <taxon>Pezizomycotina</taxon>
        <taxon>Dothideomycetes</taxon>
        <taxon>Pleosporomycetidae</taxon>
        <taxon>Mytilinidiales</taxon>
        <taxon>Mytilinidiaceae</taxon>
        <taxon>Lophium</taxon>
    </lineage>
</organism>
<proteinExistence type="predicted"/>
<feature type="region of interest" description="Disordered" evidence="1">
    <location>
        <begin position="1"/>
        <end position="33"/>
    </location>
</feature>
<dbReference type="AlphaFoldDB" id="A0A6A6QHL1"/>
<keyword evidence="3" id="KW-1185">Reference proteome</keyword>
<accession>A0A6A6QHL1</accession>
<name>A0A6A6QHL1_9PEZI</name>
<evidence type="ECO:0000256" key="1">
    <source>
        <dbReference type="SAM" id="MobiDB-lite"/>
    </source>
</evidence>
<evidence type="ECO:0000313" key="3">
    <source>
        <dbReference type="Proteomes" id="UP000799750"/>
    </source>
</evidence>
<dbReference type="Proteomes" id="UP000799750">
    <property type="component" value="Unassembled WGS sequence"/>
</dbReference>
<gene>
    <name evidence="2" type="ORF">BU16DRAFT_565866</name>
</gene>
<reference evidence="2" key="1">
    <citation type="journal article" date="2020" name="Stud. Mycol.">
        <title>101 Dothideomycetes genomes: a test case for predicting lifestyles and emergence of pathogens.</title>
        <authorList>
            <person name="Haridas S."/>
            <person name="Albert R."/>
            <person name="Binder M."/>
            <person name="Bloem J."/>
            <person name="Labutti K."/>
            <person name="Salamov A."/>
            <person name="Andreopoulos B."/>
            <person name="Baker S."/>
            <person name="Barry K."/>
            <person name="Bills G."/>
            <person name="Bluhm B."/>
            <person name="Cannon C."/>
            <person name="Castanera R."/>
            <person name="Culley D."/>
            <person name="Daum C."/>
            <person name="Ezra D."/>
            <person name="Gonzalez J."/>
            <person name="Henrissat B."/>
            <person name="Kuo A."/>
            <person name="Liang C."/>
            <person name="Lipzen A."/>
            <person name="Lutzoni F."/>
            <person name="Magnuson J."/>
            <person name="Mondo S."/>
            <person name="Nolan M."/>
            <person name="Ohm R."/>
            <person name="Pangilinan J."/>
            <person name="Park H.-J."/>
            <person name="Ramirez L."/>
            <person name="Alfaro M."/>
            <person name="Sun H."/>
            <person name="Tritt A."/>
            <person name="Yoshinaga Y."/>
            <person name="Zwiers L.-H."/>
            <person name="Turgeon B."/>
            <person name="Goodwin S."/>
            <person name="Spatafora J."/>
            <person name="Crous P."/>
            <person name="Grigoriev I."/>
        </authorList>
    </citation>
    <scope>NUCLEOTIDE SEQUENCE</scope>
    <source>
        <strain evidence="2">CBS 269.34</strain>
    </source>
</reference>
<feature type="compositionally biased region" description="Low complexity" evidence="1">
    <location>
        <begin position="1"/>
        <end position="23"/>
    </location>
</feature>
<evidence type="ECO:0000313" key="2">
    <source>
        <dbReference type="EMBL" id="KAF2490937.1"/>
    </source>
</evidence>
<sequence length="163" mass="17841">MPAQSTNSASKANNSSKSANTTSGGAKSNHQLIKDGGWDNQKHFMESYGLRLDNPADCETAKEIQKGFREIDKAEKKASYHRQGLFEGGWGNFPGMAISFGDDVVVMMAFMAGCWDCWSFNLKGGITGCERSTRHMAFQRIAIAHDHLEQTLPLRVLCSCGCG</sequence>